<evidence type="ECO:0000256" key="3">
    <source>
        <dbReference type="ARBA" id="ARBA00010072"/>
    </source>
</evidence>
<evidence type="ECO:0000256" key="5">
    <source>
        <dbReference type="ARBA" id="ARBA00022475"/>
    </source>
</evidence>
<feature type="transmembrane region" description="Helical" evidence="10">
    <location>
        <begin position="191"/>
        <end position="213"/>
    </location>
</feature>
<evidence type="ECO:0000256" key="8">
    <source>
        <dbReference type="ARBA" id="ARBA00022989"/>
    </source>
</evidence>
<dbReference type="EMBL" id="QFQD01000002">
    <property type="protein sequence ID" value="PZQ85728.1"/>
    <property type="molecule type" value="Genomic_DNA"/>
</dbReference>
<dbReference type="Gene3D" id="1.10.3720.10">
    <property type="entry name" value="MetI-like"/>
    <property type="match status" value="1"/>
</dbReference>
<comment type="similarity">
    <text evidence="3">Belongs to the binding-protein-dependent transport system permease family. HisMQ subfamily.</text>
</comment>
<dbReference type="GO" id="GO:0022857">
    <property type="term" value="F:transmembrane transporter activity"/>
    <property type="evidence" value="ECO:0007669"/>
    <property type="project" value="InterPro"/>
</dbReference>
<dbReference type="InterPro" id="IPR010065">
    <property type="entry name" value="AA_ABC_transptr_permease_3TM"/>
</dbReference>
<comment type="function">
    <text evidence="1">Part of the binding-protein-dependent transport system for glutamine; probably responsible for the translocation of the substrate across the membrane.</text>
</comment>
<proteinExistence type="inferred from homology"/>
<dbReference type="Proteomes" id="UP000248887">
    <property type="component" value="Unassembled WGS sequence"/>
</dbReference>
<reference evidence="12 13" key="1">
    <citation type="submission" date="2017-08" db="EMBL/GenBank/DDBJ databases">
        <title>Infants hospitalized years apart are colonized by the same room-sourced microbial strains.</title>
        <authorList>
            <person name="Brooks B."/>
            <person name="Olm M.R."/>
            <person name="Firek B.A."/>
            <person name="Baker R."/>
            <person name="Thomas B.C."/>
            <person name="Morowitz M.J."/>
            <person name="Banfield J.F."/>
        </authorList>
    </citation>
    <scope>NUCLEOTIDE SEQUENCE [LARGE SCALE GENOMIC DNA]</scope>
    <source>
        <strain evidence="12">S2_005_001_R2_27</strain>
    </source>
</reference>
<evidence type="ECO:0000313" key="13">
    <source>
        <dbReference type="Proteomes" id="UP000248887"/>
    </source>
</evidence>
<dbReference type="SUPFAM" id="SSF161098">
    <property type="entry name" value="MetI-like"/>
    <property type="match status" value="1"/>
</dbReference>
<accession>A0A2W5R6L9</accession>
<keyword evidence="5" id="KW-1003">Cell membrane</keyword>
<feature type="transmembrane region" description="Helical" evidence="10">
    <location>
        <begin position="20"/>
        <end position="43"/>
    </location>
</feature>
<keyword evidence="8 10" id="KW-1133">Transmembrane helix</keyword>
<feature type="domain" description="ABC transmembrane type-1" evidence="11">
    <location>
        <begin position="21"/>
        <end position="210"/>
    </location>
</feature>
<keyword evidence="4 10" id="KW-0813">Transport</keyword>
<evidence type="ECO:0000259" key="11">
    <source>
        <dbReference type="PROSITE" id="PS50928"/>
    </source>
</evidence>
<evidence type="ECO:0000256" key="10">
    <source>
        <dbReference type="RuleBase" id="RU363032"/>
    </source>
</evidence>
<feature type="transmembrane region" description="Helical" evidence="10">
    <location>
        <begin position="73"/>
        <end position="98"/>
    </location>
</feature>
<comment type="caution">
    <text evidence="12">The sequence shown here is derived from an EMBL/GenBank/DDBJ whole genome shotgun (WGS) entry which is preliminary data.</text>
</comment>
<dbReference type="PANTHER" id="PTHR30614:SF20">
    <property type="entry name" value="GLUTAMINE TRANSPORT SYSTEM PERMEASE PROTEIN GLNP"/>
    <property type="match status" value="1"/>
</dbReference>
<gene>
    <name evidence="12" type="ORF">DI549_01280</name>
</gene>
<organism evidence="12 13">
    <name type="scientific">Ancylobacter novellus</name>
    <name type="common">Thiobacillus novellus</name>
    <dbReference type="NCBI Taxonomy" id="921"/>
    <lineage>
        <taxon>Bacteria</taxon>
        <taxon>Pseudomonadati</taxon>
        <taxon>Pseudomonadota</taxon>
        <taxon>Alphaproteobacteria</taxon>
        <taxon>Hyphomicrobiales</taxon>
        <taxon>Xanthobacteraceae</taxon>
        <taxon>Ancylobacter</taxon>
    </lineage>
</organism>
<keyword evidence="6 10" id="KW-0812">Transmembrane</keyword>
<keyword evidence="9 10" id="KW-0472">Membrane</keyword>
<sequence>MHYVWDFRPVWLNFDVLLEGLVNTLKLSGFSIALGLAIGLMLAMGRLAPSRFVSLPATAIIEFYRNTPPLVHFFWYFYGLPILTGISLSPFAAAAAALSVQSGAFFAEVFRGGIISVERGQWEAGRAIGMSHVQLMRRVILPQAFRRMIPPLMERSFELVKTTSLAATLTYGELVYKAMVLATQTYRPMEIYSTVAVMFFTVLFVASLGMRAVEHRLARRAAR</sequence>
<dbReference type="InterPro" id="IPR000515">
    <property type="entry name" value="MetI-like"/>
</dbReference>
<dbReference type="PANTHER" id="PTHR30614">
    <property type="entry name" value="MEMBRANE COMPONENT OF AMINO ACID ABC TRANSPORTER"/>
    <property type="match status" value="1"/>
</dbReference>
<comment type="subcellular location">
    <subcellularLocation>
        <location evidence="2">Cell inner membrane</location>
        <topology evidence="2">Multi-pass membrane protein</topology>
    </subcellularLocation>
    <subcellularLocation>
        <location evidence="10">Cell membrane</location>
        <topology evidence="10">Multi-pass membrane protein</topology>
    </subcellularLocation>
</comment>
<dbReference type="GO" id="GO:0043190">
    <property type="term" value="C:ATP-binding cassette (ABC) transporter complex"/>
    <property type="evidence" value="ECO:0007669"/>
    <property type="project" value="InterPro"/>
</dbReference>
<evidence type="ECO:0000256" key="6">
    <source>
        <dbReference type="ARBA" id="ARBA00022692"/>
    </source>
</evidence>
<evidence type="ECO:0000256" key="1">
    <source>
        <dbReference type="ARBA" id="ARBA00003159"/>
    </source>
</evidence>
<dbReference type="AlphaFoldDB" id="A0A2W5R6L9"/>
<dbReference type="PROSITE" id="PS50928">
    <property type="entry name" value="ABC_TM1"/>
    <property type="match status" value="1"/>
</dbReference>
<dbReference type="Pfam" id="PF00528">
    <property type="entry name" value="BPD_transp_1"/>
    <property type="match status" value="1"/>
</dbReference>
<evidence type="ECO:0000313" key="12">
    <source>
        <dbReference type="EMBL" id="PZQ85728.1"/>
    </source>
</evidence>
<evidence type="ECO:0000256" key="2">
    <source>
        <dbReference type="ARBA" id="ARBA00004429"/>
    </source>
</evidence>
<evidence type="ECO:0000256" key="7">
    <source>
        <dbReference type="ARBA" id="ARBA00022970"/>
    </source>
</evidence>
<evidence type="ECO:0000256" key="4">
    <source>
        <dbReference type="ARBA" id="ARBA00022448"/>
    </source>
</evidence>
<dbReference type="InterPro" id="IPR043429">
    <property type="entry name" value="ArtM/GltK/GlnP/TcyL/YhdX-like"/>
</dbReference>
<protein>
    <submittedName>
        <fullName evidence="12">ABC transporter permease</fullName>
    </submittedName>
</protein>
<evidence type="ECO:0000256" key="9">
    <source>
        <dbReference type="ARBA" id="ARBA00023136"/>
    </source>
</evidence>
<keyword evidence="7" id="KW-0029">Amino-acid transport</keyword>
<name>A0A2W5R6L9_ANCNO</name>
<dbReference type="GO" id="GO:0006865">
    <property type="term" value="P:amino acid transport"/>
    <property type="evidence" value="ECO:0007669"/>
    <property type="project" value="UniProtKB-KW"/>
</dbReference>
<dbReference type="NCBIfam" id="TIGR01726">
    <property type="entry name" value="HEQRo_perm_3TM"/>
    <property type="match status" value="1"/>
</dbReference>
<dbReference type="CDD" id="cd06261">
    <property type="entry name" value="TM_PBP2"/>
    <property type="match status" value="1"/>
</dbReference>
<dbReference type="InterPro" id="IPR035906">
    <property type="entry name" value="MetI-like_sf"/>
</dbReference>